<dbReference type="CDD" id="cd18186">
    <property type="entry name" value="BTB_POZ_ZBTB_KLHL-like"/>
    <property type="match status" value="1"/>
</dbReference>
<dbReference type="InterPro" id="IPR000210">
    <property type="entry name" value="BTB/POZ_dom"/>
</dbReference>
<dbReference type="EMBL" id="BMAV01024863">
    <property type="protein sequence ID" value="GFS36741.1"/>
    <property type="molecule type" value="Genomic_DNA"/>
</dbReference>
<organism evidence="2 3">
    <name type="scientific">Trichonephila inaurata madagascariensis</name>
    <dbReference type="NCBI Taxonomy" id="2747483"/>
    <lineage>
        <taxon>Eukaryota</taxon>
        <taxon>Metazoa</taxon>
        <taxon>Ecdysozoa</taxon>
        <taxon>Arthropoda</taxon>
        <taxon>Chelicerata</taxon>
        <taxon>Arachnida</taxon>
        <taxon>Araneae</taxon>
        <taxon>Araneomorphae</taxon>
        <taxon>Entelegynae</taxon>
        <taxon>Araneoidea</taxon>
        <taxon>Nephilidae</taxon>
        <taxon>Trichonephila</taxon>
        <taxon>Trichonephila inaurata</taxon>
    </lineage>
</organism>
<comment type="caution">
    <text evidence="2">The sequence shown here is derived from an EMBL/GenBank/DDBJ whole genome shotgun (WGS) entry which is preliminary data.</text>
</comment>
<gene>
    <name evidence="2" type="primary">AVEN_170935_1</name>
    <name evidence="2" type="ORF">TNIN_286491</name>
</gene>
<dbReference type="Pfam" id="PF00651">
    <property type="entry name" value="BTB"/>
    <property type="match status" value="2"/>
</dbReference>
<dbReference type="InterPro" id="IPR011333">
    <property type="entry name" value="SKP1/BTB/POZ_sf"/>
</dbReference>
<evidence type="ECO:0000259" key="1">
    <source>
        <dbReference type="PROSITE" id="PS50097"/>
    </source>
</evidence>
<evidence type="ECO:0000313" key="3">
    <source>
        <dbReference type="Proteomes" id="UP000886998"/>
    </source>
</evidence>
<dbReference type="GO" id="GO:0000978">
    <property type="term" value="F:RNA polymerase II cis-regulatory region sequence-specific DNA binding"/>
    <property type="evidence" value="ECO:0007669"/>
    <property type="project" value="TreeGrafter"/>
</dbReference>
<dbReference type="Gene3D" id="3.30.710.10">
    <property type="entry name" value="Potassium Channel Kv1.1, Chain A"/>
    <property type="match status" value="1"/>
</dbReference>
<proteinExistence type="predicted"/>
<dbReference type="GO" id="GO:0000981">
    <property type="term" value="F:DNA-binding transcription factor activity, RNA polymerase II-specific"/>
    <property type="evidence" value="ECO:0007669"/>
    <property type="project" value="TreeGrafter"/>
</dbReference>
<dbReference type="PANTHER" id="PTHR46105:SF28">
    <property type="entry name" value="ZINC FINGER PROTEIN 37-LIKE"/>
    <property type="match status" value="1"/>
</dbReference>
<name>A0A8X6I9G9_9ARAC</name>
<dbReference type="PANTHER" id="PTHR46105">
    <property type="entry name" value="AGAP004733-PA"/>
    <property type="match status" value="1"/>
</dbReference>
<dbReference type="SMART" id="SM00225">
    <property type="entry name" value="BTB"/>
    <property type="match status" value="1"/>
</dbReference>
<dbReference type="InterPro" id="IPR050457">
    <property type="entry name" value="ZnFinger_BTB_dom_contain"/>
</dbReference>
<reference evidence="2" key="1">
    <citation type="submission" date="2020-08" db="EMBL/GenBank/DDBJ databases">
        <title>Multicomponent nature underlies the extraordinary mechanical properties of spider dragline silk.</title>
        <authorList>
            <person name="Kono N."/>
            <person name="Nakamura H."/>
            <person name="Mori M."/>
            <person name="Yoshida Y."/>
            <person name="Ohtoshi R."/>
            <person name="Malay A.D."/>
            <person name="Moran D.A.P."/>
            <person name="Tomita M."/>
            <person name="Numata K."/>
            <person name="Arakawa K."/>
        </authorList>
    </citation>
    <scope>NUCLEOTIDE SEQUENCE</scope>
</reference>
<protein>
    <submittedName>
        <fullName evidence="2">BTB domain-containing protein</fullName>
    </submittedName>
</protein>
<dbReference type="SUPFAM" id="SSF54695">
    <property type="entry name" value="POZ domain"/>
    <property type="match status" value="1"/>
</dbReference>
<dbReference type="Proteomes" id="UP000886998">
    <property type="component" value="Unassembled WGS sequence"/>
</dbReference>
<dbReference type="AlphaFoldDB" id="A0A8X6I9G9"/>
<sequence>MKPTLSPLALDKSHHARLGQYAANLWKDKVLTDVIIIVQNHEFKTHKAVLACYSPYFADAFVRPGFSDVHYSSYTTAIPRYKMVSTRPVDLTLEKFIMRFIQSRKPKNTGDFIINADDTKCTELQLPTVTPRAFAILLEYMYTGQLKVTCQELSDVYRSARKLGMKGAMKECVEPDANGVYNYRVSATSLIINVPSGLVINEMAVLMFSGLHCAGLKVCYGFEARD</sequence>
<keyword evidence="3" id="KW-1185">Reference proteome</keyword>
<accession>A0A8X6I9G9</accession>
<dbReference type="OrthoDB" id="6435582at2759"/>
<feature type="domain" description="BTB" evidence="1">
    <location>
        <begin position="32"/>
        <end position="150"/>
    </location>
</feature>
<dbReference type="PROSITE" id="PS50097">
    <property type="entry name" value="BTB"/>
    <property type="match status" value="1"/>
</dbReference>
<evidence type="ECO:0000313" key="2">
    <source>
        <dbReference type="EMBL" id="GFS36741.1"/>
    </source>
</evidence>